<dbReference type="InterPro" id="IPR002069">
    <property type="entry name" value="Interferon_gamma"/>
</dbReference>
<dbReference type="AlphaFoldDB" id="Q45NA8"/>
<dbReference type="GeneID" id="100304694"/>
<keyword evidence="3" id="KW-0202">Cytokine</keyword>
<dbReference type="CTD" id="553965"/>
<organism evidence="8">
    <name type="scientific">Ictalurus punctatus</name>
    <name type="common">Channel catfish</name>
    <name type="synonym">Silurus punctatus</name>
    <dbReference type="NCBI Taxonomy" id="7998"/>
    <lineage>
        <taxon>Eukaryota</taxon>
        <taxon>Metazoa</taxon>
        <taxon>Chordata</taxon>
        <taxon>Craniata</taxon>
        <taxon>Vertebrata</taxon>
        <taxon>Euteleostomi</taxon>
        <taxon>Actinopterygii</taxon>
        <taxon>Neopterygii</taxon>
        <taxon>Teleostei</taxon>
        <taxon>Ostariophysi</taxon>
        <taxon>Siluriformes</taxon>
        <taxon>Ictaluridae</taxon>
        <taxon>Ictalurus</taxon>
    </lineage>
</organism>
<evidence type="ECO:0000313" key="10">
    <source>
        <dbReference type="RefSeq" id="NP_001187146.1"/>
    </source>
</evidence>
<evidence type="ECO:0000256" key="3">
    <source>
        <dbReference type="ARBA" id="ARBA00022514"/>
    </source>
</evidence>
<evidence type="ECO:0000256" key="1">
    <source>
        <dbReference type="ARBA" id="ARBA00004613"/>
    </source>
</evidence>
<dbReference type="Gene3D" id="1.20.1250.10">
    <property type="match status" value="1"/>
</dbReference>
<dbReference type="Proteomes" id="UP000221080">
    <property type="component" value="Chromosome 19"/>
</dbReference>
<sequence length="171" mass="19344">MGSWSNVLLMCGLVMVALLNGTTGHEIHNLTEAVHTLQIHHGLTDTKWVGKAVFTPYLGKVEDTCTCEKLVLLRMLNGYMDIFSDMLKKAKTVETETSLKELQESVKELKNKYNNEQAVWKQLHEINTVKKDDSTIQGGAVNDFISVYDKAFVVAQHSKKTPLLLKHFLQR</sequence>
<dbReference type="GO" id="GO:0006955">
    <property type="term" value="P:immune response"/>
    <property type="evidence" value="ECO:0007669"/>
    <property type="project" value="InterPro"/>
</dbReference>
<dbReference type="SUPFAM" id="SSF47266">
    <property type="entry name" value="4-helical cytokines"/>
    <property type="match status" value="1"/>
</dbReference>
<name>Q45NA8_ICTPU</name>
<dbReference type="OMA" id="TTGHEIH"/>
<keyword evidence="7 10" id="KW-0732">Signal</keyword>
<keyword evidence="5" id="KW-0325">Glycoprotein</keyword>
<comment type="subcellular location">
    <subcellularLocation>
        <location evidence="1">Secreted</location>
    </subcellularLocation>
</comment>
<feature type="chain" id="PRO_5011323865" evidence="7 10">
    <location>
        <begin position="25"/>
        <end position="171"/>
    </location>
</feature>
<proteinExistence type="evidence at transcript level"/>
<reference evidence="10" key="3">
    <citation type="journal article" date="2022" name="Fish Shellfish Immunol.">
        <title>Interferons and interferon receptors in the channel catfish, Ictalurus punctatus.</title>
        <authorList>
            <person name="Quiniou S.M.A."/>
            <person name="Crider J."/>
            <person name="Felch K.L."/>
            <person name="Bengten E."/>
            <person name="Boudinot P."/>
        </authorList>
    </citation>
    <scope>NUCLEOTIDE SEQUENCE</scope>
</reference>
<dbReference type="EMBL" id="DQ124249">
    <property type="protein sequence ID" value="AAZ40504.1"/>
    <property type="molecule type" value="mRNA"/>
</dbReference>
<keyword evidence="4" id="KW-0964">Secreted</keyword>
<dbReference type="OrthoDB" id="8957647at2759"/>
<protein>
    <submittedName>
        <fullName evidence="8">Interferon gamma 1</fullName>
    </submittedName>
    <submittedName>
        <fullName evidence="10">Interferon gamma related precursor</fullName>
    </submittedName>
</protein>
<dbReference type="GO" id="GO:0005125">
    <property type="term" value="F:cytokine activity"/>
    <property type="evidence" value="ECO:0007669"/>
    <property type="project" value="UniProtKB-KW"/>
</dbReference>
<reference evidence="9" key="2">
    <citation type="journal article" date="2016" name="Nat. Commun.">
        <title>The channel catfish genome sequence provides insights into the evolution of scale formation in teleosts.</title>
        <authorList>
            <person name="Liu Z."/>
            <person name="Liu S."/>
            <person name="Yao J."/>
            <person name="Bao L."/>
            <person name="Zhang J."/>
            <person name="Li Y."/>
            <person name="Jiang C."/>
            <person name="Sun L."/>
            <person name="Wang R."/>
            <person name="Zhang Y."/>
            <person name="Zhou T."/>
            <person name="Zeng Q."/>
            <person name="Fu Q."/>
            <person name="Gao S."/>
            <person name="Li N."/>
            <person name="Koren S."/>
            <person name="Jiang Y."/>
            <person name="Zimin A."/>
            <person name="Xu P."/>
            <person name="Phillippy A.M."/>
            <person name="Geng X."/>
            <person name="Song L."/>
            <person name="Sun F."/>
            <person name="Li C."/>
            <person name="Wang X."/>
            <person name="Chen A."/>
            <person name="Jin Y."/>
            <person name="Yuan Z."/>
            <person name="Yang Y."/>
            <person name="Tan S."/>
            <person name="Peatman E."/>
            <person name="Lu J."/>
            <person name="Qin Z."/>
            <person name="Dunham R."/>
            <person name="Li Z."/>
            <person name="Sonstegard T."/>
            <person name="Feng J."/>
            <person name="Danzmann R.G."/>
            <person name="Schroeder S."/>
            <person name="Scheffler B."/>
            <person name="Duke M.V."/>
            <person name="Ballard L."/>
            <person name="Kucuktas H."/>
            <person name="Kaltenboeck L."/>
            <person name="Liu H."/>
            <person name="Armbruster J."/>
            <person name="Xie Y."/>
            <person name="Kirby M.L."/>
            <person name="Tian Y."/>
            <person name="Flanagan M.E."/>
            <person name="Mu W."/>
            <person name="Waldbieser G.C."/>
        </authorList>
    </citation>
    <scope>NUCLEOTIDE SEQUENCE [LARGE SCALE GENOMIC DNA]</scope>
    <source>
        <strain evidence="9">SDA103</strain>
    </source>
</reference>
<dbReference type="RefSeq" id="NP_001187146.1">
    <property type="nucleotide sequence ID" value="NM_001200217.1"/>
</dbReference>
<feature type="coiled-coil region" evidence="6">
    <location>
        <begin position="92"/>
        <end position="119"/>
    </location>
</feature>
<evidence type="ECO:0000313" key="9">
    <source>
        <dbReference type="Proteomes" id="UP000221080"/>
    </source>
</evidence>
<reference evidence="8 10" key="1">
    <citation type="journal article" date="2006" name="Immunogenetics">
        <title>Identification and expression analysis of interferon gamma genes in channel catfish.</title>
        <authorList>
            <person name="Milev-Milovanovic I."/>
            <person name="Long S."/>
            <person name="Wilson M."/>
            <person name="Bengten E."/>
            <person name="Miller N.W."/>
            <person name="Chinchar V.G."/>
        </authorList>
    </citation>
    <scope>NUCLEOTIDE SEQUENCE</scope>
</reference>
<dbReference type="SMR" id="Q45NA8"/>
<dbReference type="GO" id="GO:0005133">
    <property type="term" value="F:type II interferon receptor binding"/>
    <property type="evidence" value="ECO:0007669"/>
    <property type="project" value="InterPro"/>
</dbReference>
<keyword evidence="6" id="KW-0175">Coiled coil</keyword>
<comment type="similarity">
    <text evidence="2">Belongs to the type II (or gamma) interferon family.</text>
</comment>
<accession>Q45NA8</accession>
<dbReference type="InterPro" id="IPR009079">
    <property type="entry name" value="4_helix_cytokine-like_core"/>
</dbReference>
<evidence type="ECO:0000256" key="5">
    <source>
        <dbReference type="ARBA" id="ARBA00023180"/>
    </source>
</evidence>
<dbReference type="GO" id="GO:0005615">
    <property type="term" value="C:extracellular space"/>
    <property type="evidence" value="ECO:0007669"/>
    <property type="project" value="UniProtKB-KW"/>
</dbReference>
<reference evidence="10" key="4">
    <citation type="submission" date="2025-04" db="UniProtKB">
        <authorList>
            <consortium name="RefSeq"/>
        </authorList>
    </citation>
    <scope>IDENTIFICATION</scope>
</reference>
<dbReference type="PANTHER" id="PTHR11419">
    <property type="entry name" value="INTERFERON GAMMA"/>
    <property type="match status" value="1"/>
</dbReference>
<gene>
    <name evidence="10" type="primary">ifng1r</name>
    <name evidence="10" type="synonym">ifngrel</name>
</gene>
<evidence type="ECO:0000256" key="6">
    <source>
        <dbReference type="SAM" id="Coils"/>
    </source>
</evidence>
<keyword evidence="9" id="KW-1185">Reference proteome</keyword>
<dbReference type="KEGG" id="ipu:100304694"/>
<feature type="signal peptide" evidence="7">
    <location>
        <begin position="1"/>
        <end position="24"/>
    </location>
</feature>
<evidence type="ECO:0000313" key="8">
    <source>
        <dbReference type="EMBL" id="AAZ40504.1"/>
    </source>
</evidence>
<evidence type="ECO:0000256" key="7">
    <source>
        <dbReference type="SAM" id="SignalP"/>
    </source>
</evidence>
<evidence type="ECO:0000256" key="4">
    <source>
        <dbReference type="ARBA" id="ARBA00022525"/>
    </source>
</evidence>
<dbReference type="PANTHER" id="PTHR11419:SF0">
    <property type="entry name" value="INTERFERON GAMMA"/>
    <property type="match status" value="1"/>
</dbReference>
<evidence type="ECO:0000256" key="2">
    <source>
        <dbReference type="ARBA" id="ARBA00007566"/>
    </source>
</evidence>
<dbReference type="GeneTree" id="ENSGT00940000175936"/>